<feature type="domain" description="Sulfotransferase" evidence="1">
    <location>
        <begin position="5"/>
        <end position="41"/>
    </location>
</feature>
<dbReference type="EMBL" id="AP027272">
    <property type="protein sequence ID" value="BDX06108.1"/>
    <property type="molecule type" value="Genomic_DNA"/>
</dbReference>
<dbReference type="Proteomes" id="UP001333710">
    <property type="component" value="Chromosome"/>
</dbReference>
<dbReference type="Pfam" id="PF00685">
    <property type="entry name" value="Sulfotransfer_1"/>
    <property type="match status" value="1"/>
</dbReference>
<name>A0AA48KQ38_9ALTE</name>
<protein>
    <recommendedName>
        <fullName evidence="1">Sulfotransferase domain-containing protein</fullName>
    </recommendedName>
</protein>
<dbReference type="AlphaFoldDB" id="A0AA48KQ38"/>
<gene>
    <name evidence="2" type="ORF">MACH26_16290</name>
</gene>
<organism evidence="2 3">
    <name type="scientific">Planctobacterium marinum</name>
    <dbReference type="NCBI Taxonomy" id="1631968"/>
    <lineage>
        <taxon>Bacteria</taxon>
        <taxon>Pseudomonadati</taxon>
        <taxon>Pseudomonadota</taxon>
        <taxon>Gammaproteobacteria</taxon>
        <taxon>Alteromonadales</taxon>
        <taxon>Alteromonadaceae</taxon>
        <taxon>Planctobacterium</taxon>
    </lineage>
</organism>
<dbReference type="InterPro" id="IPR000863">
    <property type="entry name" value="Sulfotransferase_dom"/>
</dbReference>
<sequence length="97" mass="10826">MLPAENAHVFILRYEDLIENTEATVRAMADFAGIGFQQSLLHPTKNGTPWSGNSSRGIIRQEIYANPARAREQLSADTIKTIETKLAGMLSRFNYSL</sequence>
<dbReference type="KEGG" id="pmaw:MACH26_16290"/>
<proteinExistence type="predicted"/>
<dbReference type="InterPro" id="IPR027417">
    <property type="entry name" value="P-loop_NTPase"/>
</dbReference>
<evidence type="ECO:0000313" key="3">
    <source>
        <dbReference type="Proteomes" id="UP001333710"/>
    </source>
</evidence>
<keyword evidence="3" id="KW-1185">Reference proteome</keyword>
<evidence type="ECO:0000313" key="2">
    <source>
        <dbReference type="EMBL" id="BDX06108.1"/>
    </source>
</evidence>
<dbReference type="SUPFAM" id="SSF52540">
    <property type="entry name" value="P-loop containing nucleoside triphosphate hydrolases"/>
    <property type="match status" value="1"/>
</dbReference>
<dbReference type="GO" id="GO:0008146">
    <property type="term" value="F:sulfotransferase activity"/>
    <property type="evidence" value="ECO:0007669"/>
    <property type="project" value="InterPro"/>
</dbReference>
<reference evidence="2" key="1">
    <citation type="submission" date="2023-01" db="EMBL/GenBank/DDBJ databases">
        <title>Complete genome sequence of Planctobacterium marinum strain Dej080120_11.</title>
        <authorList>
            <person name="Ueki S."/>
            <person name="Maruyama F."/>
        </authorList>
    </citation>
    <scope>NUCLEOTIDE SEQUENCE</scope>
    <source>
        <strain evidence="2">Dej080120_11</strain>
    </source>
</reference>
<accession>A0AA48KQ38</accession>
<evidence type="ECO:0000259" key="1">
    <source>
        <dbReference type="Pfam" id="PF00685"/>
    </source>
</evidence>
<dbReference type="Gene3D" id="3.40.50.300">
    <property type="entry name" value="P-loop containing nucleotide triphosphate hydrolases"/>
    <property type="match status" value="1"/>
</dbReference>